<evidence type="ECO:0000256" key="2">
    <source>
        <dbReference type="ARBA" id="ARBA00022679"/>
    </source>
</evidence>
<comment type="pathway">
    <text evidence="1">Secondary metabolite biosynthesis.</text>
</comment>
<keyword evidence="3" id="KW-0949">S-adenosyl-L-methionine</keyword>
<evidence type="ECO:0000256" key="1">
    <source>
        <dbReference type="ARBA" id="ARBA00005179"/>
    </source>
</evidence>
<reference evidence="5" key="1">
    <citation type="submission" date="2014-09" db="EMBL/GenBank/DDBJ databases">
        <title>Genome sequence of the luminous mushroom Mycena chlorophos for searching fungal bioluminescence genes.</title>
        <authorList>
            <person name="Tanaka Y."/>
            <person name="Kasuga D."/>
            <person name="Oba Y."/>
            <person name="Hase S."/>
            <person name="Sato K."/>
            <person name="Oba Y."/>
            <person name="Sakakibara Y."/>
        </authorList>
    </citation>
    <scope>NUCLEOTIDE SEQUENCE</scope>
</reference>
<dbReference type="Gene3D" id="3.40.50.150">
    <property type="entry name" value="Vaccinia Virus protein VP39"/>
    <property type="match status" value="1"/>
</dbReference>
<name>A0ABQ0LM01_MYCCL</name>
<dbReference type="InterPro" id="IPR051654">
    <property type="entry name" value="Meroterpenoid_MTases"/>
</dbReference>
<evidence type="ECO:0008006" key="7">
    <source>
        <dbReference type="Google" id="ProtNLM"/>
    </source>
</evidence>
<accession>A0ABQ0LM01</accession>
<dbReference type="EMBL" id="DF846747">
    <property type="protein sequence ID" value="GAT50936.1"/>
    <property type="molecule type" value="Genomic_DNA"/>
</dbReference>
<evidence type="ECO:0000313" key="6">
    <source>
        <dbReference type="Proteomes" id="UP000815677"/>
    </source>
</evidence>
<sequence>MAHTTWNYIPPLNSGLWKSVEEDDNGFDFLVSQTGIKDTTALEKHVLKIQQDAYKVFPYPCIRLFDFVKTRIARHPAYPAILELQNKRPEAIVLDLGCCFGVDVRKFVADGFAKENVLACDLFPEFWKRGHELFRTTPETFPVAFLQGNLLDHAFLPFPADAITPSEIPSLATLSSLGPLIGRTSIIHMAYLFHVFNEEQHIDIAQRIAGLLSPIPGSIILGSQIGRQLNQGYGTYYLDDSEESRATGEIQSYCHTPESWKALWEGLFPTGSVRIDAALRPRSVCKPTEVLPSVIENGDEDGILMWSITRL</sequence>
<dbReference type="PANTHER" id="PTHR35897">
    <property type="entry name" value="METHYLTRANSFERASE AUSD"/>
    <property type="match status" value="1"/>
</dbReference>
<organism evidence="5 6">
    <name type="scientific">Mycena chlorophos</name>
    <name type="common">Agaric fungus</name>
    <name type="synonym">Agaricus chlorophos</name>
    <dbReference type="NCBI Taxonomy" id="658473"/>
    <lineage>
        <taxon>Eukaryota</taxon>
        <taxon>Fungi</taxon>
        <taxon>Dikarya</taxon>
        <taxon>Basidiomycota</taxon>
        <taxon>Agaricomycotina</taxon>
        <taxon>Agaricomycetes</taxon>
        <taxon>Agaricomycetidae</taxon>
        <taxon>Agaricales</taxon>
        <taxon>Marasmiineae</taxon>
        <taxon>Mycenaceae</taxon>
        <taxon>Mycena</taxon>
    </lineage>
</organism>
<dbReference type="PANTHER" id="PTHR35897:SF1">
    <property type="entry name" value="METHYLTRANSFERASE AUSD"/>
    <property type="match status" value="1"/>
</dbReference>
<proteinExistence type="inferred from homology"/>
<evidence type="ECO:0000256" key="3">
    <source>
        <dbReference type="ARBA" id="ARBA00022691"/>
    </source>
</evidence>
<evidence type="ECO:0000256" key="4">
    <source>
        <dbReference type="ARBA" id="ARBA00038314"/>
    </source>
</evidence>
<gene>
    <name evidence="5" type="ORF">MCHLO_08123</name>
</gene>
<evidence type="ECO:0000313" key="5">
    <source>
        <dbReference type="EMBL" id="GAT50936.1"/>
    </source>
</evidence>
<dbReference type="SUPFAM" id="SSF53335">
    <property type="entry name" value="S-adenosyl-L-methionine-dependent methyltransferases"/>
    <property type="match status" value="1"/>
</dbReference>
<keyword evidence="2" id="KW-0808">Transferase</keyword>
<protein>
    <recommendedName>
        <fullName evidence="7">Methyltransferase domain-containing protein</fullName>
    </recommendedName>
</protein>
<keyword evidence="6" id="KW-1185">Reference proteome</keyword>
<comment type="similarity">
    <text evidence="4">Belongs to the class I-like SAM-binding methyltransferase superfamily.</text>
</comment>
<dbReference type="InterPro" id="IPR029063">
    <property type="entry name" value="SAM-dependent_MTases_sf"/>
</dbReference>
<dbReference type="Proteomes" id="UP000815677">
    <property type="component" value="Unassembled WGS sequence"/>
</dbReference>